<protein>
    <recommendedName>
        <fullName evidence="5">Crinkler effector protein N-terminal domain-containing protein</fullName>
    </recommendedName>
</protein>
<dbReference type="EMBL" id="JAAAHW010001916">
    <property type="protein sequence ID" value="KAF9993199.1"/>
    <property type="molecule type" value="Genomic_DNA"/>
</dbReference>
<keyword evidence="3" id="KW-0964">Secreted</keyword>
<dbReference type="InterPro" id="IPR045379">
    <property type="entry name" value="Crinkler_N"/>
</dbReference>
<evidence type="ECO:0000313" key="6">
    <source>
        <dbReference type="EMBL" id="KAF9993199.1"/>
    </source>
</evidence>
<dbReference type="AlphaFoldDB" id="A0A9P6SRQ0"/>
<evidence type="ECO:0000256" key="1">
    <source>
        <dbReference type="ARBA" id="ARBA00004340"/>
    </source>
</evidence>
<sequence length="259" mass="29296">MALTLFCAVDGESNPFSVEVDPTKSVDVLKKAIKTNKSHEFDDIDANKLTLWKVLIPYDSVKKHLKFDLGQLQANEKEKLDPISDTSDVFGQETTKKPAKMISIIVERPPPDNKRKGSEEHRESSKYHRTFSPANETYPGLHYYIEPLLAKVLSKRLLESKFCLVYGHRQSGKSTAMFAALRYLQKQRLEISGFGLATPDVYVVSFKSGIDVDHGIDAFWRSVCQKLHVSNPTLFSLNESTWPSVTFEGFFGSRVHPVQ</sequence>
<dbReference type="GO" id="GO:0005576">
    <property type="term" value="C:extracellular region"/>
    <property type="evidence" value="ECO:0007669"/>
    <property type="project" value="UniProtKB-SubCell"/>
</dbReference>
<name>A0A9P6SRQ0_9FUNG</name>
<evidence type="ECO:0000259" key="5">
    <source>
        <dbReference type="Pfam" id="PF20147"/>
    </source>
</evidence>
<comment type="caution">
    <text evidence="6">The sequence shown here is derived from an EMBL/GenBank/DDBJ whole genome shotgun (WGS) entry which is preliminary data.</text>
</comment>
<feature type="domain" description="Crinkler effector protein N-terminal" evidence="5">
    <location>
        <begin position="3"/>
        <end position="107"/>
    </location>
</feature>
<proteinExistence type="predicted"/>
<dbReference type="Proteomes" id="UP000749646">
    <property type="component" value="Unassembled WGS sequence"/>
</dbReference>
<reference evidence="6" key="1">
    <citation type="journal article" date="2020" name="Fungal Divers.">
        <title>Resolving the Mortierellaceae phylogeny through synthesis of multi-gene phylogenetics and phylogenomics.</title>
        <authorList>
            <person name="Vandepol N."/>
            <person name="Liber J."/>
            <person name="Desiro A."/>
            <person name="Na H."/>
            <person name="Kennedy M."/>
            <person name="Barry K."/>
            <person name="Grigoriev I.V."/>
            <person name="Miller A.N."/>
            <person name="O'Donnell K."/>
            <person name="Stajich J.E."/>
            <person name="Bonito G."/>
        </authorList>
    </citation>
    <scope>NUCLEOTIDE SEQUENCE</scope>
    <source>
        <strain evidence="6">MES-2147</strain>
    </source>
</reference>
<dbReference type="GO" id="GO:0043657">
    <property type="term" value="C:host cell"/>
    <property type="evidence" value="ECO:0007669"/>
    <property type="project" value="UniProtKB-SubCell"/>
</dbReference>
<accession>A0A9P6SRQ0</accession>
<evidence type="ECO:0000256" key="3">
    <source>
        <dbReference type="ARBA" id="ARBA00022525"/>
    </source>
</evidence>
<evidence type="ECO:0000256" key="2">
    <source>
        <dbReference type="ARBA" id="ARBA00004613"/>
    </source>
</evidence>
<organism evidence="6 7">
    <name type="scientific">Modicella reniformis</name>
    <dbReference type="NCBI Taxonomy" id="1440133"/>
    <lineage>
        <taxon>Eukaryota</taxon>
        <taxon>Fungi</taxon>
        <taxon>Fungi incertae sedis</taxon>
        <taxon>Mucoromycota</taxon>
        <taxon>Mortierellomycotina</taxon>
        <taxon>Mortierellomycetes</taxon>
        <taxon>Mortierellales</taxon>
        <taxon>Mortierellaceae</taxon>
        <taxon>Modicella</taxon>
    </lineage>
</organism>
<feature type="compositionally biased region" description="Basic and acidic residues" evidence="4">
    <location>
        <begin position="109"/>
        <end position="126"/>
    </location>
</feature>
<comment type="subcellular location">
    <subcellularLocation>
        <location evidence="1">Host cell</location>
    </subcellularLocation>
    <subcellularLocation>
        <location evidence="2">Secreted</location>
    </subcellularLocation>
</comment>
<evidence type="ECO:0000313" key="7">
    <source>
        <dbReference type="Proteomes" id="UP000749646"/>
    </source>
</evidence>
<evidence type="ECO:0000256" key="4">
    <source>
        <dbReference type="SAM" id="MobiDB-lite"/>
    </source>
</evidence>
<keyword evidence="7" id="KW-1185">Reference proteome</keyword>
<feature type="region of interest" description="Disordered" evidence="4">
    <location>
        <begin position="101"/>
        <end position="131"/>
    </location>
</feature>
<gene>
    <name evidence="6" type="ORF">BGZ65_011322</name>
</gene>
<dbReference type="OrthoDB" id="2387658at2759"/>
<dbReference type="Pfam" id="PF20147">
    <property type="entry name" value="Crinkler"/>
    <property type="match status" value="1"/>
</dbReference>